<dbReference type="Proteomes" id="UP001154078">
    <property type="component" value="Chromosome 4"/>
</dbReference>
<organism evidence="2 3">
    <name type="scientific">Brassicogethes aeneus</name>
    <name type="common">Rape pollen beetle</name>
    <name type="synonym">Meligethes aeneus</name>
    <dbReference type="NCBI Taxonomy" id="1431903"/>
    <lineage>
        <taxon>Eukaryota</taxon>
        <taxon>Metazoa</taxon>
        <taxon>Ecdysozoa</taxon>
        <taxon>Arthropoda</taxon>
        <taxon>Hexapoda</taxon>
        <taxon>Insecta</taxon>
        <taxon>Pterygota</taxon>
        <taxon>Neoptera</taxon>
        <taxon>Endopterygota</taxon>
        <taxon>Coleoptera</taxon>
        <taxon>Polyphaga</taxon>
        <taxon>Cucujiformia</taxon>
        <taxon>Nitidulidae</taxon>
        <taxon>Meligethinae</taxon>
        <taxon>Brassicogethes</taxon>
    </lineage>
</organism>
<dbReference type="AlphaFoldDB" id="A0A9P0B6E6"/>
<keyword evidence="1" id="KW-0732">Signal</keyword>
<evidence type="ECO:0000256" key="1">
    <source>
        <dbReference type="SAM" id="SignalP"/>
    </source>
</evidence>
<sequence>MRTKNFLVFVCSMVLVSLFLIIFGQHKPETIQNIVTSTNQQFKNFKDNLRDVQRKKLIADEKYLKILGFTENPRKFPDDVWKNTTLPVIVTYVTEGHHSQAIGLINNVARVLPNNTILVYNLGLSDYSLKSCLNHCNSSRCQVMTFDLSLFPSHVNDENSKAFRPLVIQDALSRTGAIFFLESNYRMVRYVTAQTIFSLYNETVTGRGVTAWPMQLKNPVSSLTHKKMFEYFRTDVENFQFLQMVEADYLILVNKPTVRADLMLPWVQCALTSDCIVPIGAQSAGCKFDKRPLYRYSGCHSYDVSAMNIALGLKYRLEEYSYNEPDDLFEAVSLSKANAELKILELNSTTDGRTVQTEML</sequence>
<dbReference type="PANTHER" id="PTHR31389:SF4">
    <property type="entry name" value="LD39211P"/>
    <property type="match status" value="1"/>
</dbReference>
<feature type="signal peptide" evidence="1">
    <location>
        <begin position="1"/>
        <end position="24"/>
    </location>
</feature>
<evidence type="ECO:0000313" key="3">
    <source>
        <dbReference type="Proteomes" id="UP001154078"/>
    </source>
</evidence>
<name>A0A9P0B6E6_BRAAE</name>
<dbReference type="PANTHER" id="PTHR31389">
    <property type="entry name" value="LD39211P"/>
    <property type="match status" value="1"/>
</dbReference>
<protein>
    <submittedName>
        <fullName evidence="2">Uncharacterized protein</fullName>
    </submittedName>
</protein>
<evidence type="ECO:0000313" key="2">
    <source>
        <dbReference type="EMBL" id="CAH0555286.1"/>
    </source>
</evidence>
<dbReference type="Pfam" id="PF07801">
    <property type="entry name" value="DUF1647"/>
    <property type="match status" value="1"/>
</dbReference>
<keyword evidence="3" id="KW-1185">Reference proteome</keyword>
<dbReference type="EMBL" id="OV121135">
    <property type="protein sequence ID" value="CAH0555286.1"/>
    <property type="molecule type" value="Genomic_DNA"/>
</dbReference>
<feature type="chain" id="PRO_5040386275" evidence="1">
    <location>
        <begin position="25"/>
        <end position="360"/>
    </location>
</feature>
<gene>
    <name evidence="2" type="ORF">MELIAE_LOCUS6693</name>
</gene>
<reference evidence="2" key="1">
    <citation type="submission" date="2021-12" db="EMBL/GenBank/DDBJ databases">
        <authorList>
            <person name="King R."/>
        </authorList>
    </citation>
    <scope>NUCLEOTIDE SEQUENCE</scope>
</reference>
<accession>A0A9P0B6E6</accession>
<dbReference type="InterPro" id="IPR012444">
    <property type="entry name" value="DUF1647"/>
</dbReference>
<dbReference type="OrthoDB" id="6414280at2759"/>
<proteinExistence type="predicted"/>